<dbReference type="InterPro" id="IPR023393">
    <property type="entry name" value="START-like_dom_sf"/>
</dbReference>
<comment type="similarity">
    <text evidence="1">Belongs to the AHA1 family.</text>
</comment>
<dbReference type="EMBL" id="JBHUGA010000006">
    <property type="protein sequence ID" value="MFD1845470.1"/>
    <property type="molecule type" value="Genomic_DNA"/>
</dbReference>
<dbReference type="SUPFAM" id="SSF55961">
    <property type="entry name" value="Bet v1-like"/>
    <property type="match status" value="1"/>
</dbReference>
<dbReference type="InterPro" id="IPR013538">
    <property type="entry name" value="ASHA1/2-like_C"/>
</dbReference>
<protein>
    <submittedName>
        <fullName evidence="3">SRPBCC domain-containing protein</fullName>
    </submittedName>
</protein>
<evidence type="ECO:0000256" key="1">
    <source>
        <dbReference type="ARBA" id="ARBA00006817"/>
    </source>
</evidence>
<comment type="caution">
    <text evidence="3">The sequence shown here is derived from an EMBL/GenBank/DDBJ whole genome shotgun (WGS) entry which is preliminary data.</text>
</comment>
<dbReference type="RefSeq" id="WP_343877687.1">
    <property type="nucleotide sequence ID" value="NZ_BAAAIJ010000007.1"/>
</dbReference>
<dbReference type="Gene3D" id="3.30.530.20">
    <property type="match status" value="1"/>
</dbReference>
<evidence type="ECO:0000259" key="2">
    <source>
        <dbReference type="Pfam" id="PF08327"/>
    </source>
</evidence>
<name>A0ABW4Q410_9MICC</name>
<gene>
    <name evidence="3" type="ORF">ACFSFX_02525</name>
</gene>
<feature type="domain" description="Activator of Hsp90 ATPase homologue 1/2-like C-terminal" evidence="2">
    <location>
        <begin position="29"/>
        <end position="138"/>
    </location>
</feature>
<evidence type="ECO:0000313" key="3">
    <source>
        <dbReference type="EMBL" id="MFD1845470.1"/>
    </source>
</evidence>
<evidence type="ECO:0000313" key="4">
    <source>
        <dbReference type="Proteomes" id="UP001597307"/>
    </source>
</evidence>
<proteinExistence type="inferred from homology"/>
<keyword evidence="4" id="KW-1185">Reference proteome</keyword>
<sequence length="163" mass="18601">MNPEKAEPTVTTTTVDGKPVLRFEMRYNFPVSVLWKHLTDPRKLKYWFPCELDLLPRKGAEVTFTFPGERPTKGAVLEAEKPHLLAYTWDREVLRWELAHDGDAGCLLTLSNTLQDQDAAGSSAAGWHFTLIGLDDLLNERPLGQNPADWERLVAHYQEKFSH</sequence>
<reference evidence="4" key="1">
    <citation type="journal article" date="2019" name="Int. J. Syst. Evol. Microbiol.">
        <title>The Global Catalogue of Microorganisms (GCM) 10K type strain sequencing project: providing services to taxonomists for standard genome sequencing and annotation.</title>
        <authorList>
            <consortium name="The Broad Institute Genomics Platform"/>
            <consortium name="The Broad Institute Genome Sequencing Center for Infectious Disease"/>
            <person name="Wu L."/>
            <person name="Ma J."/>
        </authorList>
    </citation>
    <scope>NUCLEOTIDE SEQUENCE [LARGE SCALE GENOMIC DNA]</scope>
    <source>
        <strain evidence="4">JCM 11496</strain>
    </source>
</reference>
<accession>A0ABW4Q410</accession>
<dbReference type="Pfam" id="PF08327">
    <property type="entry name" value="AHSA1"/>
    <property type="match status" value="1"/>
</dbReference>
<dbReference type="Proteomes" id="UP001597307">
    <property type="component" value="Unassembled WGS sequence"/>
</dbReference>
<organism evidence="3 4">
    <name type="scientific">Arthrobacter flavus</name>
    <dbReference type="NCBI Taxonomy" id="95172"/>
    <lineage>
        <taxon>Bacteria</taxon>
        <taxon>Bacillati</taxon>
        <taxon>Actinomycetota</taxon>
        <taxon>Actinomycetes</taxon>
        <taxon>Micrococcales</taxon>
        <taxon>Micrococcaceae</taxon>
        <taxon>Arthrobacter</taxon>
    </lineage>
</organism>